<dbReference type="Gramene" id="AET4Gv20163300.2">
    <property type="protein sequence ID" value="AET4Gv20163300.2"/>
    <property type="gene ID" value="AET4Gv20163300"/>
</dbReference>
<dbReference type="EnsemblPlants" id="AET4Gv20163300.2">
    <property type="protein sequence ID" value="AET4Gv20163300.2"/>
    <property type="gene ID" value="AET4Gv20163300"/>
</dbReference>
<evidence type="ECO:0000313" key="3">
    <source>
        <dbReference type="Proteomes" id="UP000015105"/>
    </source>
</evidence>
<name>A0A453HEQ6_AEGTS</name>
<feature type="region of interest" description="Disordered" evidence="1">
    <location>
        <begin position="63"/>
        <end position="99"/>
    </location>
</feature>
<accession>A0A453HEQ6</accession>
<reference evidence="3" key="1">
    <citation type="journal article" date="2014" name="Science">
        <title>Ancient hybridizations among the ancestral genomes of bread wheat.</title>
        <authorList>
            <consortium name="International Wheat Genome Sequencing Consortium,"/>
            <person name="Marcussen T."/>
            <person name="Sandve S.R."/>
            <person name="Heier L."/>
            <person name="Spannagl M."/>
            <person name="Pfeifer M."/>
            <person name="Jakobsen K.S."/>
            <person name="Wulff B.B."/>
            <person name="Steuernagel B."/>
            <person name="Mayer K.F."/>
            <person name="Olsen O.A."/>
        </authorList>
    </citation>
    <scope>NUCLEOTIDE SEQUENCE [LARGE SCALE GENOMIC DNA]</scope>
    <source>
        <strain evidence="3">cv. AL8/78</strain>
    </source>
</reference>
<dbReference type="AlphaFoldDB" id="A0A453HEQ6"/>
<evidence type="ECO:0000313" key="2">
    <source>
        <dbReference type="EnsemblPlants" id="AET4Gv20163300.2"/>
    </source>
</evidence>
<keyword evidence="3" id="KW-1185">Reference proteome</keyword>
<proteinExistence type="predicted"/>
<protein>
    <submittedName>
        <fullName evidence="2">Uncharacterized protein</fullName>
    </submittedName>
</protein>
<reference evidence="2" key="5">
    <citation type="journal article" date="2021" name="G3 (Bethesda)">
        <title>Aegilops tauschii genome assembly Aet v5.0 features greater sequence contiguity and improved annotation.</title>
        <authorList>
            <person name="Wang L."/>
            <person name="Zhu T."/>
            <person name="Rodriguez J.C."/>
            <person name="Deal K.R."/>
            <person name="Dubcovsky J."/>
            <person name="McGuire P.E."/>
            <person name="Lux T."/>
            <person name="Spannagl M."/>
            <person name="Mayer K.F.X."/>
            <person name="Baldrich P."/>
            <person name="Meyers B.C."/>
            <person name="Huo N."/>
            <person name="Gu Y.Q."/>
            <person name="Zhou H."/>
            <person name="Devos K.M."/>
            <person name="Bennetzen J.L."/>
            <person name="Unver T."/>
            <person name="Budak H."/>
            <person name="Gulick P.J."/>
            <person name="Galiba G."/>
            <person name="Kalapos B."/>
            <person name="Nelson D.R."/>
            <person name="Li P."/>
            <person name="You F.M."/>
            <person name="Luo M.C."/>
            <person name="Dvorak J."/>
        </authorList>
    </citation>
    <scope>NUCLEOTIDE SEQUENCE [LARGE SCALE GENOMIC DNA]</scope>
    <source>
        <strain evidence="2">cv. AL8/78</strain>
    </source>
</reference>
<sequence length="111" mass="12299">MSYHHRTHFAGHAGRDTGEPTWLLLSSRRGAWPPPDPSQFTTHILQVTQDANQNDRCFRLVQEPGHHLPPRPAPRRLPGRSNAHRRRAPSPRRGHATCGVPGVRAVAGVGC</sequence>
<feature type="compositionally biased region" description="Basic residues" evidence="1">
    <location>
        <begin position="73"/>
        <end position="95"/>
    </location>
</feature>
<reference evidence="2" key="3">
    <citation type="journal article" date="2017" name="Nature">
        <title>Genome sequence of the progenitor of the wheat D genome Aegilops tauschii.</title>
        <authorList>
            <person name="Luo M.C."/>
            <person name="Gu Y.Q."/>
            <person name="Puiu D."/>
            <person name="Wang H."/>
            <person name="Twardziok S.O."/>
            <person name="Deal K.R."/>
            <person name="Huo N."/>
            <person name="Zhu T."/>
            <person name="Wang L."/>
            <person name="Wang Y."/>
            <person name="McGuire P.E."/>
            <person name="Liu S."/>
            <person name="Long H."/>
            <person name="Ramasamy R.K."/>
            <person name="Rodriguez J.C."/>
            <person name="Van S.L."/>
            <person name="Yuan L."/>
            <person name="Wang Z."/>
            <person name="Xia Z."/>
            <person name="Xiao L."/>
            <person name="Anderson O.D."/>
            <person name="Ouyang S."/>
            <person name="Liang Y."/>
            <person name="Zimin A.V."/>
            <person name="Pertea G."/>
            <person name="Qi P."/>
            <person name="Bennetzen J.L."/>
            <person name="Dai X."/>
            <person name="Dawson M.W."/>
            <person name="Muller H.G."/>
            <person name="Kugler K."/>
            <person name="Rivarola-Duarte L."/>
            <person name="Spannagl M."/>
            <person name="Mayer K.F.X."/>
            <person name="Lu F.H."/>
            <person name="Bevan M.W."/>
            <person name="Leroy P."/>
            <person name="Li P."/>
            <person name="You F.M."/>
            <person name="Sun Q."/>
            <person name="Liu Z."/>
            <person name="Lyons E."/>
            <person name="Wicker T."/>
            <person name="Salzberg S.L."/>
            <person name="Devos K.M."/>
            <person name="Dvorak J."/>
        </authorList>
    </citation>
    <scope>NUCLEOTIDE SEQUENCE [LARGE SCALE GENOMIC DNA]</scope>
    <source>
        <strain evidence="2">cv. AL8/78</strain>
    </source>
</reference>
<organism evidence="2 3">
    <name type="scientific">Aegilops tauschii subsp. strangulata</name>
    <name type="common">Goatgrass</name>
    <dbReference type="NCBI Taxonomy" id="200361"/>
    <lineage>
        <taxon>Eukaryota</taxon>
        <taxon>Viridiplantae</taxon>
        <taxon>Streptophyta</taxon>
        <taxon>Embryophyta</taxon>
        <taxon>Tracheophyta</taxon>
        <taxon>Spermatophyta</taxon>
        <taxon>Magnoliopsida</taxon>
        <taxon>Liliopsida</taxon>
        <taxon>Poales</taxon>
        <taxon>Poaceae</taxon>
        <taxon>BOP clade</taxon>
        <taxon>Pooideae</taxon>
        <taxon>Triticodae</taxon>
        <taxon>Triticeae</taxon>
        <taxon>Triticinae</taxon>
        <taxon>Aegilops</taxon>
    </lineage>
</organism>
<dbReference type="Proteomes" id="UP000015105">
    <property type="component" value="Chromosome 4D"/>
</dbReference>
<reference evidence="2" key="4">
    <citation type="submission" date="2019-03" db="UniProtKB">
        <authorList>
            <consortium name="EnsemblPlants"/>
        </authorList>
    </citation>
    <scope>IDENTIFICATION</scope>
</reference>
<feature type="region of interest" description="Disordered" evidence="1">
    <location>
        <begin position="1"/>
        <end position="20"/>
    </location>
</feature>
<evidence type="ECO:0000256" key="1">
    <source>
        <dbReference type="SAM" id="MobiDB-lite"/>
    </source>
</evidence>
<reference evidence="3" key="2">
    <citation type="journal article" date="2017" name="Nat. Plants">
        <title>The Aegilops tauschii genome reveals multiple impacts of transposons.</title>
        <authorList>
            <person name="Zhao G."/>
            <person name="Zou C."/>
            <person name="Li K."/>
            <person name="Wang K."/>
            <person name="Li T."/>
            <person name="Gao L."/>
            <person name="Zhang X."/>
            <person name="Wang H."/>
            <person name="Yang Z."/>
            <person name="Liu X."/>
            <person name="Jiang W."/>
            <person name="Mao L."/>
            <person name="Kong X."/>
            <person name="Jiao Y."/>
            <person name="Jia J."/>
        </authorList>
    </citation>
    <scope>NUCLEOTIDE SEQUENCE [LARGE SCALE GENOMIC DNA]</scope>
    <source>
        <strain evidence="3">cv. AL8/78</strain>
    </source>
</reference>